<protein>
    <recommendedName>
        <fullName evidence="4">Tesmin/TSO1-like CXC domain-containing protein</fullName>
    </recommendedName>
</protein>
<feature type="region of interest" description="Disordered" evidence="1">
    <location>
        <begin position="118"/>
        <end position="191"/>
    </location>
</feature>
<feature type="compositionally biased region" description="Acidic residues" evidence="1">
    <location>
        <begin position="142"/>
        <end position="176"/>
    </location>
</feature>
<dbReference type="Proteomes" id="UP000499080">
    <property type="component" value="Unassembled WGS sequence"/>
</dbReference>
<evidence type="ECO:0000256" key="1">
    <source>
        <dbReference type="SAM" id="MobiDB-lite"/>
    </source>
</evidence>
<dbReference type="AlphaFoldDB" id="A0A4Y2IK79"/>
<dbReference type="OrthoDB" id="7699940at2759"/>
<comment type="caution">
    <text evidence="2">The sequence shown here is derived from an EMBL/GenBank/DDBJ whole genome shotgun (WGS) entry which is preliminary data.</text>
</comment>
<organism evidence="2 3">
    <name type="scientific">Araneus ventricosus</name>
    <name type="common">Orbweaver spider</name>
    <name type="synonym">Epeira ventricosa</name>
    <dbReference type="NCBI Taxonomy" id="182803"/>
    <lineage>
        <taxon>Eukaryota</taxon>
        <taxon>Metazoa</taxon>
        <taxon>Ecdysozoa</taxon>
        <taxon>Arthropoda</taxon>
        <taxon>Chelicerata</taxon>
        <taxon>Arachnida</taxon>
        <taxon>Araneae</taxon>
        <taxon>Araneomorphae</taxon>
        <taxon>Entelegynae</taxon>
        <taxon>Araneoidea</taxon>
        <taxon>Araneidae</taxon>
        <taxon>Araneus</taxon>
    </lineage>
</organism>
<evidence type="ECO:0000313" key="2">
    <source>
        <dbReference type="EMBL" id="GBM77632.1"/>
    </source>
</evidence>
<sequence>MSLNDYRYTCFTKSAYKGKFNITSLPPTEAAARQHSFRTCHQVQQWYGNEQNAEQWGWNRNKNGLIPVTTLEPRAPETLLKLISCKCKKGCRKACGCRKIELKCSVICTNCSGTCVNSQVPSHDSNEEEETETVFEQTYDGIENEEDRDESDNPISDDAEEISVCDFSIDTEDDELATPFPSRTAKRRRLR</sequence>
<reference evidence="2 3" key="1">
    <citation type="journal article" date="2019" name="Sci. Rep.">
        <title>Orb-weaving spider Araneus ventricosus genome elucidates the spidroin gene catalogue.</title>
        <authorList>
            <person name="Kono N."/>
            <person name="Nakamura H."/>
            <person name="Ohtoshi R."/>
            <person name="Moran D.A.P."/>
            <person name="Shinohara A."/>
            <person name="Yoshida Y."/>
            <person name="Fujiwara M."/>
            <person name="Mori M."/>
            <person name="Tomita M."/>
            <person name="Arakawa K."/>
        </authorList>
    </citation>
    <scope>NUCLEOTIDE SEQUENCE [LARGE SCALE GENOMIC DNA]</scope>
</reference>
<keyword evidence="3" id="KW-1185">Reference proteome</keyword>
<dbReference type="EMBL" id="BGPR01002701">
    <property type="protein sequence ID" value="GBM77632.1"/>
    <property type="molecule type" value="Genomic_DNA"/>
</dbReference>
<gene>
    <name evidence="2" type="ORF">AVEN_34458_1</name>
</gene>
<name>A0A4Y2IK79_ARAVE</name>
<evidence type="ECO:0000313" key="3">
    <source>
        <dbReference type="Proteomes" id="UP000499080"/>
    </source>
</evidence>
<evidence type="ECO:0008006" key="4">
    <source>
        <dbReference type="Google" id="ProtNLM"/>
    </source>
</evidence>
<accession>A0A4Y2IK79</accession>
<proteinExistence type="predicted"/>